<feature type="chain" id="PRO_5020721681" description="SH3b domain-containing protein" evidence="2">
    <location>
        <begin position="23"/>
        <end position="190"/>
    </location>
</feature>
<dbReference type="PROSITE" id="PS51257">
    <property type="entry name" value="PROKAR_LIPOPROTEIN"/>
    <property type="match status" value="1"/>
</dbReference>
<dbReference type="EMBL" id="SRXW01000002">
    <property type="protein sequence ID" value="TGY89169.1"/>
    <property type="molecule type" value="Genomic_DNA"/>
</dbReference>
<dbReference type="Gene3D" id="2.30.30.40">
    <property type="entry name" value="SH3 Domains"/>
    <property type="match status" value="1"/>
</dbReference>
<dbReference type="Proteomes" id="UP000308054">
    <property type="component" value="Unassembled WGS sequence"/>
</dbReference>
<protein>
    <recommendedName>
        <fullName evidence="5">SH3b domain-containing protein</fullName>
    </recommendedName>
</protein>
<keyword evidence="4" id="KW-1185">Reference proteome</keyword>
<reference evidence="3 4" key="1">
    <citation type="journal article" date="2017" name="Int. J. Syst. Evol. Microbiol.">
        <title>Marinicauda algicola sp. nov., isolated from a marine red alga Rhodosorus marinus.</title>
        <authorList>
            <person name="Jeong S.E."/>
            <person name="Jeon S.H."/>
            <person name="Chun B.H."/>
            <person name="Kim D.W."/>
            <person name="Jeon C.O."/>
        </authorList>
    </citation>
    <scope>NUCLEOTIDE SEQUENCE [LARGE SCALE GENOMIC DNA]</scope>
    <source>
        <strain evidence="3 4">JCM 31718</strain>
    </source>
</reference>
<gene>
    <name evidence="3" type="ORF">E5163_08585</name>
</gene>
<name>A0A4V3RY70_9PROT</name>
<evidence type="ECO:0000256" key="1">
    <source>
        <dbReference type="SAM" id="MobiDB-lite"/>
    </source>
</evidence>
<accession>A0A4V3RY70</accession>
<dbReference type="RefSeq" id="WP_135995708.1">
    <property type="nucleotide sequence ID" value="NZ_CP071057.1"/>
</dbReference>
<dbReference type="InterPro" id="IPR010466">
    <property type="entry name" value="DUF1058"/>
</dbReference>
<keyword evidence="2" id="KW-0732">Signal</keyword>
<dbReference type="Pfam" id="PF06347">
    <property type="entry name" value="SH3_4"/>
    <property type="match status" value="2"/>
</dbReference>
<evidence type="ECO:0000313" key="4">
    <source>
        <dbReference type="Proteomes" id="UP000308054"/>
    </source>
</evidence>
<organism evidence="3 4">
    <name type="scientific">Marinicauda algicola</name>
    <dbReference type="NCBI Taxonomy" id="2029849"/>
    <lineage>
        <taxon>Bacteria</taxon>
        <taxon>Pseudomonadati</taxon>
        <taxon>Pseudomonadota</taxon>
        <taxon>Alphaproteobacteria</taxon>
        <taxon>Maricaulales</taxon>
        <taxon>Maricaulaceae</taxon>
        <taxon>Marinicauda</taxon>
    </lineage>
</organism>
<dbReference type="OrthoDB" id="9810773at2"/>
<proteinExistence type="predicted"/>
<feature type="signal peptide" evidence="2">
    <location>
        <begin position="1"/>
        <end position="22"/>
    </location>
</feature>
<sequence>MRLIAPLLALAGLIAATAPAMAQGCDTHSGLPVPRFVSLKFESVNGRAGPSLGHPIVWEYVRAGLPLEVVAETADWRRVRDPDGEETWMHRRVLSGRRSVRLLEAAVLRARPEPDAVIEAEAEPGAVLWLERCRAGWCRLEADGRRGWVPAASLWGVYAPERDPRSARPEDPCRRAPGAGDGPVTAEAAE</sequence>
<comment type="caution">
    <text evidence="3">The sequence shown here is derived from an EMBL/GenBank/DDBJ whole genome shotgun (WGS) entry which is preliminary data.</text>
</comment>
<feature type="compositionally biased region" description="Basic and acidic residues" evidence="1">
    <location>
        <begin position="160"/>
        <end position="174"/>
    </location>
</feature>
<evidence type="ECO:0008006" key="5">
    <source>
        <dbReference type="Google" id="ProtNLM"/>
    </source>
</evidence>
<evidence type="ECO:0000256" key="2">
    <source>
        <dbReference type="SAM" id="SignalP"/>
    </source>
</evidence>
<evidence type="ECO:0000313" key="3">
    <source>
        <dbReference type="EMBL" id="TGY89169.1"/>
    </source>
</evidence>
<dbReference type="AlphaFoldDB" id="A0A4V3RY70"/>
<feature type="region of interest" description="Disordered" evidence="1">
    <location>
        <begin position="160"/>
        <end position="190"/>
    </location>
</feature>